<protein>
    <submittedName>
        <fullName evidence="2">HAD hydrolase family protein</fullName>
    </submittedName>
</protein>
<dbReference type="Gene3D" id="3.30.1240.10">
    <property type="match status" value="1"/>
</dbReference>
<organism evidence="2 3">
    <name type="scientific">Hujiaoplasma nucleasis</name>
    <dbReference type="NCBI Taxonomy" id="2725268"/>
    <lineage>
        <taxon>Bacteria</taxon>
        <taxon>Bacillati</taxon>
        <taxon>Mycoplasmatota</taxon>
        <taxon>Mollicutes</taxon>
        <taxon>Candidatus Izemoplasmatales</taxon>
        <taxon>Hujiaoplasmataceae</taxon>
        <taxon>Hujiaoplasma</taxon>
    </lineage>
</organism>
<dbReference type="Gene3D" id="3.40.50.1000">
    <property type="entry name" value="HAD superfamily/HAD-like"/>
    <property type="match status" value="1"/>
</dbReference>
<keyword evidence="1" id="KW-1133">Transmembrane helix</keyword>
<keyword evidence="3" id="KW-1185">Reference proteome</keyword>
<dbReference type="PANTHER" id="PTHR10000:SF8">
    <property type="entry name" value="HAD SUPERFAMILY HYDROLASE-LIKE, TYPE 3"/>
    <property type="match status" value="1"/>
</dbReference>
<name>A0A7L6N339_9MOLU</name>
<feature type="transmembrane region" description="Helical" evidence="1">
    <location>
        <begin position="12"/>
        <end position="29"/>
    </location>
</feature>
<sequence>MPKIGLRTIKTAVAVFITFLINIILYLISPNFANTWYSPFFASIAAVYSMQREFSQSFALARIRALGSIVGGLFGMVIILIYETFLSNIIIDQYGLIINMFVLYILTSIFIIILIYFLVKFKIKDLVFVAALTYLSVTISLRNDLPVVAFAVNRISSTIIGVLVTLGINNLHVHHHRNKNILFVSALDACLLNKEKSLSSYSQYHLSALLNDGLNFTISTTRTPSSLSRILYGLPLKNELMIMNGAVKYDIVKEKFLDIKYIKKSAQIGIDAYFSSINRNVFTYTIIDQALSIYHTDFENDLEEKFYYDRKNDYFRNHIKGKIDFNEDVVYYVLIDTLDKVHQYKKDLLDYYRAYISCQIYAYEEGSSYYFLKIYKSDISKKEALKAFVSKNPNEFLISFASKSYDLEMMSLSDFSFALASADEEVKAKADYLIPIDQADGVVRMIRKLYYARDYKMLLKKIKNSKNR</sequence>
<dbReference type="GO" id="GO:0000287">
    <property type="term" value="F:magnesium ion binding"/>
    <property type="evidence" value="ECO:0007669"/>
    <property type="project" value="TreeGrafter"/>
</dbReference>
<evidence type="ECO:0000313" key="2">
    <source>
        <dbReference type="EMBL" id="QLY39872.1"/>
    </source>
</evidence>
<gene>
    <name evidence="2" type="ORF">HF295_02945</name>
</gene>
<feature type="transmembrane region" description="Helical" evidence="1">
    <location>
        <begin position="148"/>
        <end position="169"/>
    </location>
</feature>
<feature type="transmembrane region" description="Helical" evidence="1">
    <location>
        <begin position="35"/>
        <end position="51"/>
    </location>
</feature>
<dbReference type="AlphaFoldDB" id="A0A7L6N339"/>
<accession>A0A7L6N339</accession>
<evidence type="ECO:0000256" key="1">
    <source>
        <dbReference type="SAM" id="Phobius"/>
    </source>
</evidence>
<dbReference type="InterPro" id="IPR023214">
    <property type="entry name" value="HAD_sf"/>
</dbReference>
<dbReference type="GO" id="GO:0016791">
    <property type="term" value="F:phosphatase activity"/>
    <property type="evidence" value="ECO:0007669"/>
    <property type="project" value="TreeGrafter"/>
</dbReference>
<proteinExistence type="predicted"/>
<feature type="transmembrane region" description="Helical" evidence="1">
    <location>
        <begin position="126"/>
        <end position="142"/>
    </location>
</feature>
<dbReference type="EMBL" id="CP051151">
    <property type="protein sequence ID" value="QLY39872.1"/>
    <property type="molecule type" value="Genomic_DNA"/>
</dbReference>
<dbReference type="KEGG" id="tbk:HF295_02945"/>
<dbReference type="InterPro" id="IPR036412">
    <property type="entry name" value="HAD-like_sf"/>
</dbReference>
<reference evidence="2 3" key="1">
    <citation type="submission" date="2020-04" db="EMBL/GenBank/DDBJ databases">
        <authorList>
            <person name="Zheng R.K."/>
            <person name="Sun C.M."/>
        </authorList>
    </citation>
    <scope>NUCLEOTIDE SEQUENCE [LARGE SCALE GENOMIC DNA]</scope>
    <source>
        <strain evidence="3">zrk29</strain>
    </source>
</reference>
<keyword evidence="2" id="KW-0378">Hydrolase</keyword>
<dbReference type="Pfam" id="PF08282">
    <property type="entry name" value="Hydrolase_3"/>
    <property type="match status" value="1"/>
</dbReference>
<keyword evidence="1" id="KW-0812">Transmembrane</keyword>
<evidence type="ECO:0000313" key="3">
    <source>
        <dbReference type="Proteomes" id="UP000512167"/>
    </source>
</evidence>
<dbReference type="RefSeq" id="WP_312032361.1">
    <property type="nucleotide sequence ID" value="NZ_CP051151.1"/>
</dbReference>
<keyword evidence="1" id="KW-0472">Membrane</keyword>
<dbReference type="PANTHER" id="PTHR10000">
    <property type="entry name" value="PHOSPHOSERINE PHOSPHATASE"/>
    <property type="match status" value="1"/>
</dbReference>
<dbReference type="SUPFAM" id="SSF56784">
    <property type="entry name" value="HAD-like"/>
    <property type="match status" value="1"/>
</dbReference>
<feature type="transmembrane region" description="Helical" evidence="1">
    <location>
        <begin position="94"/>
        <end position="119"/>
    </location>
</feature>
<dbReference type="Proteomes" id="UP000512167">
    <property type="component" value="Chromosome"/>
</dbReference>
<dbReference type="GO" id="GO:0005829">
    <property type="term" value="C:cytosol"/>
    <property type="evidence" value="ECO:0007669"/>
    <property type="project" value="TreeGrafter"/>
</dbReference>
<feature type="transmembrane region" description="Helical" evidence="1">
    <location>
        <begin position="63"/>
        <end position="82"/>
    </location>
</feature>